<sequence>MAMTMDAYMAGLTCRISKLHLIAWGGTMDAEVEAICAMFADARPSVFRLLAIRPAHIDYLNALFYEGVELFSSMSSLELRVDVAAVPFDFKAYLVARHCRDRASTSPYNLPASGNQVLQVHIATRRLHEPEYCDDALDLEDTANARCYTLSAMAGEDLQVRLQYFLGQVPTLRRVTIAWGRRTRRIPHRYVTIDLENIPHTIDRPGRHTDLYWQDGYANRN</sequence>
<organism evidence="1 2">
    <name type="scientific">Ganoderma sinense ZZ0214-1</name>
    <dbReference type="NCBI Taxonomy" id="1077348"/>
    <lineage>
        <taxon>Eukaryota</taxon>
        <taxon>Fungi</taxon>
        <taxon>Dikarya</taxon>
        <taxon>Basidiomycota</taxon>
        <taxon>Agaricomycotina</taxon>
        <taxon>Agaricomycetes</taxon>
        <taxon>Polyporales</taxon>
        <taxon>Polyporaceae</taxon>
        <taxon>Ganoderma</taxon>
    </lineage>
</organism>
<name>A0A2G8RX82_9APHY</name>
<dbReference type="Proteomes" id="UP000230002">
    <property type="component" value="Unassembled WGS sequence"/>
</dbReference>
<evidence type="ECO:0000313" key="2">
    <source>
        <dbReference type="Proteomes" id="UP000230002"/>
    </source>
</evidence>
<protein>
    <submittedName>
        <fullName evidence="1">Uncharacterized protein</fullName>
    </submittedName>
</protein>
<dbReference type="AlphaFoldDB" id="A0A2G8RX82"/>
<dbReference type="EMBL" id="AYKW01000045">
    <property type="protein sequence ID" value="PIL26112.1"/>
    <property type="molecule type" value="Genomic_DNA"/>
</dbReference>
<keyword evidence="2" id="KW-1185">Reference proteome</keyword>
<comment type="caution">
    <text evidence="1">The sequence shown here is derived from an EMBL/GenBank/DDBJ whole genome shotgun (WGS) entry which is preliminary data.</text>
</comment>
<accession>A0A2G8RX82</accession>
<reference evidence="1 2" key="1">
    <citation type="journal article" date="2015" name="Sci. Rep.">
        <title>Chromosome-level genome map provides insights into diverse defense mechanisms in the medicinal fungus Ganoderma sinense.</title>
        <authorList>
            <person name="Zhu Y."/>
            <person name="Xu J."/>
            <person name="Sun C."/>
            <person name="Zhou S."/>
            <person name="Xu H."/>
            <person name="Nelson D.R."/>
            <person name="Qian J."/>
            <person name="Song J."/>
            <person name="Luo H."/>
            <person name="Xiang L."/>
            <person name="Li Y."/>
            <person name="Xu Z."/>
            <person name="Ji A."/>
            <person name="Wang L."/>
            <person name="Lu S."/>
            <person name="Hayward A."/>
            <person name="Sun W."/>
            <person name="Li X."/>
            <person name="Schwartz D.C."/>
            <person name="Wang Y."/>
            <person name="Chen S."/>
        </authorList>
    </citation>
    <scope>NUCLEOTIDE SEQUENCE [LARGE SCALE GENOMIC DNA]</scope>
    <source>
        <strain evidence="1 2">ZZ0214-1</strain>
    </source>
</reference>
<proteinExistence type="predicted"/>
<evidence type="ECO:0000313" key="1">
    <source>
        <dbReference type="EMBL" id="PIL26112.1"/>
    </source>
</evidence>
<gene>
    <name evidence="1" type="ORF">GSI_11866</name>
</gene>